<proteinExistence type="predicted"/>
<reference evidence="1" key="1">
    <citation type="submission" date="2018-05" db="EMBL/GenBank/DDBJ databases">
        <authorList>
            <person name="Lanie J.A."/>
            <person name="Ng W.-L."/>
            <person name="Kazmierczak K.M."/>
            <person name="Andrzejewski T.M."/>
            <person name="Davidsen T.M."/>
            <person name="Wayne K.J."/>
            <person name="Tettelin H."/>
            <person name="Glass J.I."/>
            <person name="Rusch D."/>
            <person name="Podicherti R."/>
            <person name="Tsui H.-C.T."/>
            <person name="Winkler M.E."/>
        </authorList>
    </citation>
    <scope>NUCLEOTIDE SEQUENCE</scope>
</reference>
<evidence type="ECO:0000313" key="1">
    <source>
        <dbReference type="EMBL" id="SVB11999.1"/>
    </source>
</evidence>
<gene>
    <name evidence="1" type="ORF">METZ01_LOCUS164853</name>
</gene>
<protein>
    <submittedName>
        <fullName evidence="1">Uncharacterized protein</fullName>
    </submittedName>
</protein>
<dbReference type="AlphaFoldDB" id="A0A382BEF6"/>
<dbReference type="EMBL" id="UINC01029380">
    <property type="protein sequence ID" value="SVB11999.1"/>
    <property type="molecule type" value="Genomic_DNA"/>
</dbReference>
<organism evidence="1">
    <name type="scientific">marine metagenome</name>
    <dbReference type="NCBI Taxonomy" id="408172"/>
    <lineage>
        <taxon>unclassified sequences</taxon>
        <taxon>metagenomes</taxon>
        <taxon>ecological metagenomes</taxon>
    </lineage>
</organism>
<sequence length="25" mass="3170">MKIMFKFTVLIRHDDRKIGSDWIRY</sequence>
<name>A0A382BEF6_9ZZZZ</name>
<accession>A0A382BEF6</accession>